<dbReference type="AlphaFoldDB" id="D8LKG9"/>
<proteinExistence type="predicted"/>
<evidence type="ECO:0000259" key="2">
    <source>
        <dbReference type="Pfam" id="PF18717"/>
    </source>
</evidence>
<evidence type="ECO:0000313" key="3">
    <source>
        <dbReference type="EMBL" id="CBN74559.1"/>
    </source>
</evidence>
<dbReference type="InterPro" id="IPR040648">
    <property type="entry name" value="HMGXB3_CxC4"/>
</dbReference>
<feature type="region of interest" description="Disordered" evidence="1">
    <location>
        <begin position="262"/>
        <end position="295"/>
    </location>
</feature>
<dbReference type="InParanoid" id="D8LKG9"/>
<dbReference type="Proteomes" id="UP000002630">
    <property type="component" value="Linkage Group LG19"/>
</dbReference>
<name>D8LKG9_ECTSI</name>
<dbReference type="OrthoDB" id="10572809at2759"/>
<feature type="compositionally biased region" description="Polar residues" evidence="1">
    <location>
        <begin position="56"/>
        <end position="65"/>
    </location>
</feature>
<feature type="compositionally biased region" description="Acidic residues" evidence="1">
    <location>
        <begin position="8"/>
        <end position="19"/>
    </location>
</feature>
<protein>
    <recommendedName>
        <fullName evidence="2">HMG domain-containing protein</fullName>
    </recommendedName>
</protein>
<keyword evidence="4" id="KW-1185">Reference proteome</keyword>
<evidence type="ECO:0000313" key="4">
    <source>
        <dbReference type="Proteomes" id="UP000002630"/>
    </source>
</evidence>
<dbReference type="EMBL" id="FN648487">
    <property type="protein sequence ID" value="CBN74559.1"/>
    <property type="molecule type" value="Genomic_DNA"/>
</dbReference>
<sequence>MSTRAADVDLEDHEEDEADPERGTTGRSNNAVHWGTETGGSSSVRRSWSSLPPPISASQNLSQRLSAHRHRDEQSGTIDGISSGGMGLIASAGYAASRRGGAGSWGVPRGGVAGVSANGVATAPVESTRRGTAAVERELQRPGGSRMHPAPRSPLTICAGGFSSSGGHVPRRLGPGAPRSPLMVSAGGFSSSGGHVPRRLGPGAPRSPLMVSAGGFSSSGGHVPRRLGPATNGTEGQGHKGRCSVQRKPRIVLSRPPFFNFLRRRARPPRQQRQLPPPRQVQQRGGGAPARSVGSSTTFSVCTALNQLRVSVVKANNVFMCSRGECRKVEQLRAAAGRQGDTNSALADRCQHADVVRKAEVSSQSIPTATACLNGDGEFENALASVPPGTFNEKMVRAMQQRYARAKEEGVPVLVRLAETAWFAVRDGVTFQRNVIGGWGHVKTRSDTTDGSGHMFQCKDTDGVEYEPDGDMGVKEGDRDANMGFAWNIQREDEALFGERMAMARKIIAVYKFPIEEPQLKDGTYGRDKIHVNERICTGCRTPYEVLPDTDAILVGQGAALRIVDVERKKCNTCNLRGWAGDNFLEDGVFNYNENIVVELRVLYQLRLAFRAGTPVSTWLRTFLQPRLDNMDWLEQNPMLASR</sequence>
<feature type="region of interest" description="Disordered" evidence="1">
    <location>
        <begin position="216"/>
        <end position="246"/>
    </location>
</feature>
<reference evidence="3 4" key="1">
    <citation type="journal article" date="2010" name="Nature">
        <title>The Ectocarpus genome and the independent evolution of multicellularity in brown algae.</title>
        <authorList>
            <person name="Cock J.M."/>
            <person name="Sterck L."/>
            <person name="Rouze P."/>
            <person name="Scornet D."/>
            <person name="Allen A.E."/>
            <person name="Amoutzias G."/>
            <person name="Anthouard V."/>
            <person name="Artiguenave F."/>
            <person name="Aury J.M."/>
            <person name="Badger J.H."/>
            <person name="Beszteri B."/>
            <person name="Billiau K."/>
            <person name="Bonnet E."/>
            <person name="Bothwell J.H."/>
            <person name="Bowler C."/>
            <person name="Boyen C."/>
            <person name="Brownlee C."/>
            <person name="Carrano C.J."/>
            <person name="Charrier B."/>
            <person name="Cho G.Y."/>
            <person name="Coelho S.M."/>
            <person name="Collen J."/>
            <person name="Corre E."/>
            <person name="Da Silva C."/>
            <person name="Delage L."/>
            <person name="Delaroque N."/>
            <person name="Dittami S.M."/>
            <person name="Doulbeau S."/>
            <person name="Elias M."/>
            <person name="Farnham G."/>
            <person name="Gachon C.M."/>
            <person name="Gschloessl B."/>
            <person name="Heesch S."/>
            <person name="Jabbari K."/>
            <person name="Jubin C."/>
            <person name="Kawai H."/>
            <person name="Kimura K."/>
            <person name="Kloareg B."/>
            <person name="Kupper F.C."/>
            <person name="Lang D."/>
            <person name="Le Bail A."/>
            <person name="Leblanc C."/>
            <person name="Lerouge P."/>
            <person name="Lohr M."/>
            <person name="Lopez P.J."/>
            <person name="Martens C."/>
            <person name="Maumus F."/>
            <person name="Michel G."/>
            <person name="Miranda-Saavedra D."/>
            <person name="Morales J."/>
            <person name="Moreau H."/>
            <person name="Motomura T."/>
            <person name="Nagasato C."/>
            <person name="Napoli C.A."/>
            <person name="Nelson D.R."/>
            <person name="Nyvall-Collen P."/>
            <person name="Peters A.F."/>
            <person name="Pommier C."/>
            <person name="Potin P."/>
            <person name="Poulain J."/>
            <person name="Quesneville H."/>
            <person name="Read B."/>
            <person name="Rensing S.A."/>
            <person name="Ritter A."/>
            <person name="Rousvoal S."/>
            <person name="Samanta M."/>
            <person name="Samson G."/>
            <person name="Schroeder D.C."/>
            <person name="Segurens B."/>
            <person name="Strittmatter M."/>
            <person name="Tonon T."/>
            <person name="Tregear J.W."/>
            <person name="Valentin K."/>
            <person name="von Dassow P."/>
            <person name="Yamagishi T."/>
            <person name="Van de Peer Y."/>
            <person name="Wincker P."/>
        </authorList>
    </citation>
    <scope>NUCLEOTIDE SEQUENCE [LARGE SCALE GENOMIC DNA]</scope>
    <source>
        <strain evidence="4">Ec32 / CCAP1310/4</strain>
    </source>
</reference>
<dbReference type="Pfam" id="PF18717">
    <property type="entry name" value="CxC4"/>
    <property type="match status" value="1"/>
</dbReference>
<dbReference type="EMBL" id="FN649744">
    <property type="protein sequence ID" value="CBN74559.1"/>
    <property type="molecule type" value="Genomic_DNA"/>
</dbReference>
<organism evidence="3 4">
    <name type="scientific">Ectocarpus siliculosus</name>
    <name type="common">Brown alga</name>
    <name type="synonym">Conferva siliculosa</name>
    <dbReference type="NCBI Taxonomy" id="2880"/>
    <lineage>
        <taxon>Eukaryota</taxon>
        <taxon>Sar</taxon>
        <taxon>Stramenopiles</taxon>
        <taxon>Ochrophyta</taxon>
        <taxon>PX clade</taxon>
        <taxon>Phaeophyceae</taxon>
        <taxon>Ectocarpales</taxon>
        <taxon>Ectocarpaceae</taxon>
        <taxon>Ectocarpus</taxon>
    </lineage>
</organism>
<feature type="compositionally biased region" description="Low complexity" evidence="1">
    <location>
        <begin position="41"/>
        <end position="50"/>
    </location>
</feature>
<accession>D8LKG9</accession>
<feature type="domain" description="HMG" evidence="2">
    <location>
        <begin position="550"/>
        <end position="623"/>
    </location>
</feature>
<feature type="region of interest" description="Disordered" evidence="1">
    <location>
        <begin position="1"/>
        <end position="84"/>
    </location>
</feature>
<evidence type="ECO:0000256" key="1">
    <source>
        <dbReference type="SAM" id="MobiDB-lite"/>
    </source>
</evidence>
<gene>
    <name evidence="3" type="ORF">Esi_0030_0058</name>
</gene>